<proteinExistence type="predicted"/>
<dbReference type="Pfam" id="PF20153">
    <property type="entry name" value="DUF6535"/>
    <property type="match status" value="1"/>
</dbReference>
<accession>A0AAD4M1D8</accession>
<dbReference type="Proteomes" id="UP001203297">
    <property type="component" value="Unassembled WGS sequence"/>
</dbReference>
<feature type="domain" description="DUF6535" evidence="2">
    <location>
        <begin position="2"/>
        <end position="178"/>
    </location>
</feature>
<evidence type="ECO:0000259" key="2">
    <source>
        <dbReference type="Pfam" id="PF20153"/>
    </source>
</evidence>
<dbReference type="EMBL" id="WTXG01000027">
    <property type="protein sequence ID" value="KAI0298643.1"/>
    <property type="molecule type" value="Genomic_DNA"/>
</dbReference>
<keyword evidence="4" id="KW-1185">Reference proteome</keyword>
<keyword evidence="1" id="KW-1133">Transmembrane helix</keyword>
<feature type="transmembrane region" description="Helical" evidence="1">
    <location>
        <begin position="185"/>
        <end position="208"/>
    </location>
</feature>
<gene>
    <name evidence="3" type="ORF">B0F90DRAFT_1632408</name>
</gene>
<protein>
    <recommendedName>
        <fullName evidence="2">DUF6535 domain-containing protein</fullName>
    </recommendedName>
</protein>
<reference evidence="3" key="1">
    <citation type="journal article" date="2022" name="New Phytol.">
        <title>Evolutionary transition to the ectomycorrhizal habit in the genomes of a hyperdiverse lineage of mushroom-forming fungi.</title>
        <authorList>
            <person name="Looney B."/>
            <person name="Miyauchi S."/>
            <person name="Morin E."/>
            <person name="Drula E."/>
            <person name="Courty P.E."/>
            <person name="Kohler A."/>
            <person name="Kuo A."/>
            <person name="LaButti K."/>
            <person name="Pangilinan J."/>
            <person name="Lipzen A."/>
            <person name="Riley R."/>
            <person name="Andreopoulos W."/>
            <person name="He G."/>
            <person name="Johnson J."/>
            <person name="Nolan M."/>
            <person name="Tritt A."/>
            <person name="Barry K.W."/>
            <person name="Grigoriev I.V."/>
            <person name="Nagy L.G."/>
            <person name="Hibbett D."/>
            <person name="Henrissat B."/>
            <person name="Matheny P.B."/>
            <person name="Labbe J."/>
            <person name="Martin F.M."/>
        </authorList>
    </citation>
    <scope>NUCLEOTIDE SEQUENCE</scope>
    <source>
        <strain evidence="3">BPL690</strain>
    </source>
</reference>
<evidence type="ECO:0000313" key="4">
    <source>
        <dbReference type="Proteomes" id="UP001203297"/>
    </source>
</evidence>
<dbReference type="AlphaFoldDB" id="A0AAD4M1D8"/>
<name>A0AAD4M1D8_9AGAM</name>
<keyword evidence="1" id="KW-0812">Transmembrane</keyword>
<evidence type="ECO:0000313" key="3">
    <source>
        <dbReference type="EMBL" id="KAI0298643.1"/>
    </source>
</evidence>
<keyword evidence="1" id="KW-0472">Membrane</keyword>
<feature type="transmembrane region" description="Helical" evidence="1">
    <location>
        <begin position="136"/>
        <end position="155"/>
    </location>
</feature>
<feature type="transmembrane region" description="Helical" evidence="1">
    <location>
        <begin position="161"/>
        <end position="178"/>
    </location>
</feature>
<sequence>MWSLYMNEAKDYDTRLTTLWKDDADSLLVFTGIFASIATASVIESYKKLSPDPGDRTIALLEQISQQLSGAANGTFVPPSTAPPFSPSFSIICCNIMWLLSLVLGITSAMCATLMKQWARRYVNLPQIPSEPSRSARVRSFLFLGILKYQVLLAVDLPTTLLHLSVFFFGIGLLFFFYTIFTTVAIFLSVAVGILGFAYFILTILPWVDRSCPYNTPWSGIFWFFWHTFIPSAAFCLHWLSRKLHGIIMPQTLGQVTSSWRGTLASGWTPSRRASETI</sequence>
<feature type="transmembrane region" description="Helical" evidence="1">
    <location>
        <begin position="24"/>
        <end position="43"/>
    </location>
</feature>
<comment type="caution">
    <text evidence="3">The sequence shown here is derived from an EMBL/GenBank/DDBJ whole genome shotgun (WGS) entry which is preliminary data.</text>
</comment>
<feature type="transmembrane region" description="Helical" evidence="1">
    <location>
        <begin position="220"/>
        <end position="240"/>
    </location>
</feature>
<dbReference type="InterPro" id="IPR045338">
    <property type="entry name" value="DUF6535"/>
</dbReference>
<organism evidence="3 4">
    <name type="scientific">Multifurca ochricompacta</name>
    <dbReference type="NCBI Taxonomy" id="376703"/>
    <lineage>
        <taxon>Eukaryota</taxon>
        <taxon>Fungi</taxon>
        <taxon>Dikarya</taxon>
        <taxon>Basidiomycota</taxon>
        <taxon>Agaricomycotina</taxon>
        <taxon>Agaricomycetes</taxon>
        <taxon>Russulales</taxon>
        <taxon>Russulaceae</taxon>
        <taxon>Multifurca</taxon>
    </lineage>
</organism>
<evidence type="ECO:0000256" key="1">
    <source>
        <dbReference type="SAM" id="Phobius"/>
    </source>
</evidence>
<feature type="transmembrane region" description="Helical" evidence="1">
    <location>
        <begin position="89"/>
        <end position="115"/>
    </location>
</feature>